<accession>A0A7D6ZFK9</accession>
<dbReference type="Gene3D" id="1.20.120.450">
    <property type="entry name" value="dinb family like domain"/>
    <property type="match status" value="1"/>
</dbReference>
<name>A0A7D6ZFK9_9NOCA</name>
<sequence length="207" mass="23097">MSEAKAAVRAMLERERRELADLLRTLTPQQWNTESLCTGWRVRDVVAHLLYETRSAGAYTADVIRSRGSFDRMNGLHVDSARHLSTDDLITAYESTITRGVGYRWAPRLSLADTMIHHQDIRRPLGLPRTVPEAHLRTLLNHPDPTLRPGPRMRGLSFQATDLDWQQGEGPPVKGPGEAIFMAIAGRTPALDDLTGTGVDILRGRLT</sequence>
<dbReference type="NCBIfam" id="TIGR03083">
    <property type="entry name" value="maleylpyruvate isomerase family mycothiol-dependent enzyme"/>
    <property type="match status" value="1"/>
</dbReference>
<gene>
    <name evidence="2" type="ORF">H0264_09500</name>
</gene>
<evidence type="ECO:0000259" key="1">
    <source>
        <dbReference type="Pfam" id="PF11716"/>
    </source>
</evidence>
<protein>
    <submittedName>
        <fullName evidence="2">Maleylpyruvate isomerase family mycothiol-dependent enzyme</fullName>
    </submittedName>
</protein>
<dbReference type="RefSeq" id="WP_181583624.1">
    <property type="nucleotide sequence ID" value="NZ_CP059399.1"/>
</dbReference>
<organism evidence="2 3">
    <name type="scientific">Nocardia huaxiensis</name>
    <dbReference type="NCBI Taxonomy" id="2755382"/>
    <lineage>
        <taxon>Bacteria</taxon>
        <taxon>Bacillati</taxon>
        <taxon>Actinomycetota</taxon>
        <taxon>Actinomycetes</taxon>
        <taxon>Mycobacteriales</taxon>
        <taxon>Nocardiaceae</taxon>
        <taxon>Nocardia</taxon>
    </lineage>
</organism>
<dbReference type="Proteomes" id="UP000515512">
    <property type="component" value="Chromosome"/>
</dbReference>
<dbReference type="InterPro" id="IPR017517">
    <property type="entry name" value="Maleyloyr_isom"/>
</dbReference>
<feature type="domain" description="Mycothiol-dependent maleylpyruvate isomerase metal-binding" evidence="1">
    <location>
        <begin position="12"/>
        <end position="99"/>
    </location>
</feature>
<keyword evidence="2" id="KW-0670">Pyruvate</keyword>
<dbReference type="EMBL" id="CP059399">
    <property type="protein sequence ID" value="QLY32458.1"/>
    <property type="molecule type" value="Genomic_DNA"/>
</dbReference>
<keyword evidence="2" id="KW-0413">Isomerase</keyword>
<dbReference type="InterPro" id="IPR034660">
    <property type="entry name" value="DinB/YfiT-like"/>
</dbReference>
<evidence type="ECO:0000313" key="3">
    <source>
        <dbReference type="Proteomes" id="UP000515512"/>
    </source>
</evidence>
<evidence type="ECO:0000313" key="2">
    <source>
        <dbReference type="EMBL" id="QLY32458.1"/>
    </source>
</evidence>
<proteinExistence type="predicted"/>
<keyword evidence="3" id="KW-1185">Reference proteome</keyword>
<dbReference type="InterPro" id="IPR024344">
    <property type="entry name" value="MDMPI_metal-binding"/>
</dbReference>
<dbReference type="GO" id="GO:0046872">
    <property type="term" value="F:metal ion binding"/>
    <property type="evidence" value="ECO:0007669"/>
    <property type="project" value="InterPro"/>
</dbReference>
<dbReference type="Pfam" id="PF11716">
    <property type="entry name" value="MDMPI_N"/>
    <property type="match status" value="1"/>
</dbReference>
<reference evidence="2 3" key="1">
    <citation type="submission" date="2020-07" db="EMBL/GenBank/DDBJ databases">
        <authorList>
            <person name="Zhuang K."/>
            <person name="Ran Y."/>
        </authorList>
    </citation>
    <scope>NUCLEOTIDE SEQUENCE [LARGE SCALE GENOMIC DNA]</scope>
    <source>
        <strain evidence="2 3">WCH-YHL-001</strain>
    </source>
</reference>
<dbReference type="SUPFAM" id="SSF109854">
    <property type="entry name" value="DinB/YfiT-like putative metalloenzymes"/>
    <property type="match status" value="1"/>
</dbReference>
<dbReference type="AlphaFoldDB" id="A0A7D6ZFK9"/>
<dbReference type="GO" id="GO:0016853">
    <property type="term" value="F:isomerase activity"/>
    <property type="evidence" value="ECO:0007669"/>
    <property type="project" value="UniProtKB-KW"/>
</dbReference>
<dbReference type="KEGG" id="nhu:H0264_09500"/>